<comment type="caution">
    <text evidence="3">The sequence shown here is derived from an EMBL/GenBank/DDBJ whole genome shotgun (WGS) entry which is preliminary data.</text>
</comment>
<dbReference type="PANTHER" id="PTHR31890:SF9">
    <property type="entry name" value="PLANT INVERTASE_PECTIN METHYLESTERASE INHIBITOR SUPERFAMILY PROTEIN"/>
    <property type="match status" value="1"/>
</dbReference>
<evidence type="ECO:0000313" key="4">
    <source>
        <dbReference type="Proteomes" id="UP001630127"/>
    </source>
</evidence>
<dbReference type="Pfam" id="PF04043">
    <property type="entry name" value="PMEI"/>
    <property type="match status" value="1"/>
</dbReference>
<dbReference type="InterPro" id="IPR006501">
    <property type="entry name" value="Pectinesterase_inhib_dom"/>
</dbReference>
<accession>A0ABD2Z577</accession>
<sequence length="237" mass="26270">MLAQKNFWKTLAILFCLFFLHSPIYAAEAPKKAKTPKAANAPKQAKAPNAAYAPKQAKAPNAAYAPKQAKAANTPKEEKYKLAIDICSKQRTSDARRFCLEILKSDPHSASATEYSTLLKIATNAALENAKRIIDSFERRLKIKNIKPPLKSVFEDCIEWYAVAVNGYLGINKDIKSRFVDSDARLANAEIRGCQGVLDSKKISEPFISNRNRIAEGYGVLVVEIAEYVIGISRHRG</sequence>
<dbReference type="Gene3D" id="1.20.140.40">
    <property type="entry name" value="Invertase/pectin methylesterase inhibitor family protein"/>
    <property type="match status" value="1"/>
</dbReference>
<evidence type="ECO:0000259" key="2">
    <source>
        <dbReference type="Pfam" id="PF04043"/>
    </source>
</evidence>
<keyword evidence="1" id="KW-0732">Signal</keyword>
<feature type="domain" description="Pectinesterase inhibitor" evidence="2">
    <location>
        <begin position="85"/>
        <end position="166"/>
    </location>
</feature>
<dbReference type="SUPFAM" id="SSF101148">
    <property type="entry name" value="Plant invertase/pectin methylesterase inhibitor"/>
    <property type="match status" value="1"/>
</dbReference>
<dbReference type="EMBL" id="JBJUIK010000011">
    <property type="protein sequence ID" value="KAL3513939.1"/>
    <property type="molecule type" value="Genomic_DNA"/>
</dbReference>
<feature type="chain" id="PRO_5044760841" description="Pectinesterase inhibitor domain-containing protein" evidence="1">
    <location>
        <begin position="27"/>
        <end position="237"/>
    </location>
</feature>
<dbReference type="PANTHER" id="PTHR31890">
    <property type="entry name" value="PLANT INVERTASE/PECTIN METHYLESTERASE INHIBITOR SUPERFAMILY PROTEIN"/>
    <property type="match status" value="1"/>
</dbReference>
<dbReference type="InterPro" id="IPR035513">
    <property type="entry name" value="Invertase/methylesterase_inhib"/>
</dbReference>
<reference evidence="3 4" key="1">
    <citation type="submission" date="2024-11" db="EMBL/GenBank/DDBJ databases">
        <title>A near-complete genome assembly of Cinchona calisaya.</title>
        <authorList>
            <person name="Lian D.C."/>
            <person name="Zhao X.W."/>
            <person name="Wei L."/>
        </authorList>
    </citation>
    <scope>NUCLEOTIDE SEQUENCE [LARGE SCALE GENOMIC DNA]</scope>
    <source>
        <tissue evidence="3">Nenye</tissue>
    </source>
</reference>
<feature type="signal peptide" evidence="1">
    <location>
        <begin position="1"/>
        <end position="26"/>
    </location>
</feature>
<evidence type="ECO:0000256" key="1">
    <source>
        <dbReference type="SAM" id="SignalP"/>
    </source>
</evidence>
<dbReference type="NCBIfam" id="TIGR01614">
    <property type="entry name" value="PME_inhib"/>
    <property type="match status" value="1"/>
</dbReference>
<keyword evidence="4" id="KW-1185">Reference proteome</keyword>
<evidence type="ECO:0000313" key="3">
    <source>
        <dbReference type="EMBL" id="KAL3513939.1"/>
    </source>
</evidence>
<organism evidence="3 4">
    <name type="scientific">Cinchona calisaya</name>
    <dbReference type="NCBI Taxonomy" id="153742"/>
    <lineage>
        <taxon>Eukaryota</taxon>
        <taxon>Viridiplantae</taxon>
        <taxon>Streptophyta</taxon>
        <taxon>Embryophyta</taxon>
        <taxon>Tracheophyta</taxon>
        <taxon>Spermatophyta</taxon>
        <taxon>Magnoliopsida</taxon>
        <taxon>eudicotyledons</taxon>
        <taxon>Gunneridae</taxon>
        <taxon>Pentapetalae</taxon>
        <taxon>asterids</taxon>
        <taxon>lamiids</taxon>
        <taxon>Gentianales</taxon>
        <taxon>Rubiaceae</taxon>
        <taxon>Cinchonoideae</taxon>
        <taxon>Cinchoneae</taxon>
        <taxon>Cinchona</taxon>
    </lineage>
</organism>
<dbReference type="Proteomes" id="UP001630127">
    <property type="component" value="Unassembled WGS sequence"/>
</dbReference>
<protein>
    <recommendedName>
        <fullName evidence="2">Pectinesterase inhibitor domain-containing protein</fullName>
    </recommendedName>
</protein>
<gene>
    <name evidence="3" type="ORF">ACH5RR_026656</name>
</gene>
<dbReference type="AlphaFoldDB" id="A0ABD2Z577"/>
<proteinExistence type="predicted"/>
<name>A0ABD2Z577_9GENT</name>